<dbReference type="InterPro" id="IPR051313">
    <property type="entry name" value="Bact_iron-sidero_bind"/>
</dbReference>
<proteinExistence type="inferred from homology"/>
<dbReference type="GO" id="GO:1901678">
    <property type="term" value="P:iron coordination entity transport"/>
    <property type="evidence" value="ECO:0007669"/>
    <property type="project" value="UniProtKB-ARBA"/>
</dbReference>
<evidence type="ECO:0000256" key="1">
    <source>
        <dbReference type="ARBA" id="ARBA00004196"/>
    </source>
</evidence>
<evidence type="ECO:0000256" key="2">
    <source>
        <dbReference type="ARBA" id="ARBA00008814"/>
    </source>
</evidence>
<dbReference type="AlphaFoldDB" id="A0A2S6HS31"/>
<evidence type="ECO:0000256" key="3">
    <source>
        <dbReference type="ARBA" id="ARBA00022448"/>
    </source>
</evidence>
<dbReference type="Pfam" id="PF01497">
    <property type="entry name" value="Peripla_BP_2"/>
    <property type="match status" value="1"/>
</dbReference>
<accession>A0A2S6HS31</accession>
<comment type="subcellular location">
    <subcellularLocation>
        <location evidence="1">Cell envelope</location>
    </subcellularLocation>
</comment>
<evidence type="ECO:0000313" key="7">
    <source>
        <dbReference type="EMBL" id="PPK80484.1"/>
    </source>
</evidence>
<dbReference type="PANTHER" id="PTHR30532">
    <property type="entry name" value="IRON III DICITRATE-BINDING PERIPLASMIC PROTEIN"/>
    <property type="match status" value="1"/>
</dbReference>
<feature type="chain" id="PRO_5015391845" evidence="5">
    <location>
        <begin position="34"/>
        <end position="326"/>
    </location>
</feature>
<dbReference type="PROSITE" id="PS50983">
    <property type="entry name" value="FE_B12_PBP"/>
    <property type="match status" value="1"/>
</dbReference>
<evidence type="ECO:0000313" key="8">
    <source>
        <dbReference type="Proteomes" id="UP000237749"/>
    </source>
</evidence>
<keyword evidence="3" id="KW-0813">Transport</keyword>
<reference evidence="7 8" key="1">
    <citation type="submission" date="2018-02" db="EMBL/GenBank/DDBJ databases">
        <title>Genomic Encyclopedia of Archaeal and Bacterial Type Strains, Phase II (KMG-II): from individual species to whole genera.</title>
        <authorList>
            <person name="Goeker M."/>
        </authorList>
    </citation>
    <scope>NUCLEOTIDE SEQUENCE [LARGE SCALE GENOMIC DNA]</scope>
    <source>
        <strain evidence="7 8">DSM 3808</strain>
    </source>
</reference>
<name>A0A2S6HS31_9FIRM</name>
<comment type="similarity">
    <text evidence="2">Belongs to the bacterial solute-binding protein 8 family.</text>
</comment>
<evidence type="ECO:0000256" key="4">
    <source>
        <dbReference type="ARBA" id="ARBA00022729"/>
    </source>
</evidence>
<protein>
    <submittedName>
        <fullName evidence="7">Iron complex transport system substrate-binding protein</fullName>
    </submittedName>
</protein>
<dbReference type="EMBL" id="PTJA01000006">
    <property type="protein sequence ID" value="PPK80484.1"/>
    <property type="molecule type" value="Genomic_DNA"/>
</dbReference>
<dbReference type="Gene3D" id="3.40.50.1980">
    <property type="entry name" value="Nitrogenase molybdenum iron protein domain"/>
    <property type="match status" value="2"/>
</dbReference>
<dbReference type="OrthoDB" id="9787830at2"/>
<keyword evidence="4 5" id="KW-0732">Signal</keyword>
<dbReference type="PANTHER" id="PTHR30532:SF29">
    <property type="entry name" value="FE(3+) DICITRATE-BINDING PERIPLASMIC PROTEIN"/>
    <property type="match status" value="1"/>
</dbReference>
<feature type="signal peptide" evidence="5">
    <location>
        <begin position="1"/>
        <end position="33"/>
    </location>
</feature>
<dbReference type="InterPro" id="IPR002491">
    <property type="entry name" value="ABC_transptr_periplasmic_BD"/>
</dbReference>
<organism evidence="7 8">
    <name type="scientific">Lacrimispora xylanisolvens</name>
    <dbReference type="NCBI Taxonomy" id="384636"/>
    <lineage>
        <taxon>Bacteria</taxon>
        <taxon>Bacillati</taxon>
        <taxon>Bacillota</taxon>
        <taxon>Clostridia</taxon>
        <taxon>Lachnospirales</taxon>
        <taxon>Lachnospiraceae</taxon>
        <taxon>Lacrimispora</taxon>
    </lineage>
</organism>
<dbReference type="PROSITE" id="PS51257">
    <property type="entry name" value="PROKAR_LIPOPROTEIN"/>
    <property type="match status" value="1"/>
</dbReference>
<dbReference type="SUPFAM" id="SSF53807">
    <property type="entry name" value="Helical backbone' metal receptor"/>
    <property type="match status" value="1"/>
</dbReference>
<sequence>MMKGIYFMFKKRISRKIVAVSFTILLLLSGCSADMKGSDQADKSSTKSTDTRLFSTDKGEIEIPVHPQRVISDFGLLGDVLALGVTPVAIEDYGATDVAYKELIKDIKVLEKWEPEFLMAETPDLIVTRNEDNYEQFSKIAPTVYVPVYQHETKERLSFLSDALGLGREKGKEVVVTYEAKVKEAKAKLKNTGLYNKTFSVIRVQGENEIGVRWSNNLGGQILFGALELPQTEAALREVKAGTDWGATLSFEAVPEYMGDYILVTEYDNYQLIENNPVWKSLSAVQNGNIIVLSEPYMYLNDIYSWSAQLDLVTAKLLNLAEKNGV</sequence>
<evidence type="ECO:0000259" key="6">
    <source>
        <dbReference type="PROSITE" id="PS50983"/>
    </source>
</evidence>
<dbReference type="Proteomes" id="UP000237749">
    <property type="component" value="Unassembled WGS sequence"/>
</dbReference>
<gene>
    <name evidence="7" type="ORF">BXY41_10674</name>
</gene>
<dbReference type="GO" id="GO:0030288">
    <property type="term" value="C:outer membrane-bounded periplasmic space"/>
    <property type="evidence" value="ECO:0007669"/>
    <property type="project" value="TreeGrafter"/>
</dbReference>
<comment type="caution">
    <text evidence="7">The sequence shown here is derived from an EMBL/GenBank/DDBJ whole genome shotgun (WGS) entry which is preliminary data.</text>
</comment>
<feature type="domain" description="Fe/B12 periplasmic-binding" evidence="6">
    <location>
        <begin position="68"/>
        <end position="321"/>
    </location>
</feature>
<evidence type="ECO:0000256" key="5">
    <source>
        <dbReference type="SAM" id="SignalP"/>
    </source>
</evidence>
<keyword evidence="8" id="KW-1185">Reference proteome</keyword>